<sequence>MKSAGSLPSLPPTHSHVTRSNTLLSLHWDPPRPFPAVAYDTVFPTSCAADMSVSASIQTGHHLPELFLLVHFFHYGTFNPCSFVLYVYDSLNSYVPLSSG</sequence>
<protein>
    <submittedName>
        <fullName evidence="1">Peptidyl-prolyl cis-trans isomerase D</fullName>
    </submittedName>
</protein>
<accession>A0A0X3PTT1</accession>
<dbReference type="GO" id="GO:0016853">
    <property type="term" value="F:isomerase activity"/>
    <property type="evidence" value="ECO:0007669"/>
    <property type="project" value="UniProtKB-KW"/>
</dbReference>
<proteinExistence type="predicted"/>
<dbReference type="AlphaFoldDB" id="A0A0X3PTT1"/>
<reference evidence="1" key="1">
    <citation type="submission" date="2016-01" db="EMBL/GenBank/DDBJ databases">
        <title>Reference transcriptome for the parasite Schistocephalus solidus: insights into the molecular evolution of parasitism.</title>
        <authorList>
            <person name="Hebert F.O."/>
            <person name="Grambauer S."/>
            <person name="Barber I."/>
            <person name="Landry C.R."/>
            <person name="Aubin-Horth N."/>
        </authorList>
    </citation>
    <scope>NUCLEOTIDE SEQUENCE</scope>
</reference>
<gene>
    <name evidence="1" type="primary">PPID</name>
    <name evidence="1" type="ORF">TR88647</name>
</gene>
<evidence type="ECO:0000313" key="1">
    <source>
        <dbReference type="EMBL" id="JAP54520.1"/>
    </source>
</evidence>
<dbReference type="EMBL" id="GEEE01008705">
    <property type="protein sequence ID" value="JAP54520.1"/>
    <property type="molecule type" value="Transcribed_RNA"/>
</dbReference>
<organism evidence="1">
    <name type="scientific">Schistocephalus solidus</name>
    <name type="common">Tapeworm</name>
    <dbReference type="NCBI Taxonomy" id="70667"/>
    <lineage>
        <taxon>Eukaryota</taxon>
        <taxon>Metazoa</taxon>
        <taxon>Spiralia</taxon>
        <taxon>Lophotrochozoa</taxon>
        <taxon>Platyhelminthes</taxon>
        <taxon>Cestoda</taxon>
        <taxon>Eucestoda</taxon>
        <taxon>Diphyllobothriidea</taxon>
        <taxon>Diphyllobothriidae</taxon>
        <taxon>Schistocephalus</taxon>
    </lineage>
</organism>
<name>A0A0X3PTT1_SCHSO</name>
<keyword evidence="1" id="KW-0413">Isomerase</keyword>